<dbReference type="Proteomes" id="UP000631114">
    <property type="component" value="Unassembled WGS sequence"/>
</dbReference>
<dbReference type="Pfam" id="PF21634">
    <property type="entry name" value="MOV-10_beta-barrel"/>
    <property type="match status" value="1"/>
</dbReference>
<keyword evidence="4" id="KW-1185">Reference proteome</keyword>
<dbReference type="InterPro" id="IPR004147">
    <property type="entry name" value="ABC1_dom"/>
</dbReference>
<evidence type="ECO:0000259" key="2">
    <source>
        <dbReference type="Pfam" id="PF21634"/>
    </source>
</evidence>
<name>A0A835IMW8_9MAGN</name>
<dbReference type="OrthoDB" id="6513042at2759"/>
<sequence length="373" mass="41670">MGTSWGLGSDDECSVIGDKGEIGFIDYQIDKSVCNYNPSEEGPVIISVPFPFASEKPQSVLVGETASDSVTIDNTTSEPIDLWAVKIFCSNPEDSYTLSLMKPPSANSNIEDVDGFLETFALEDRVLQPYKTLTICRLSCKPKETGLHTTIVHFTVGEDTIERVVFLLVEDSISLSLASRKPYSRPQRKNRFVVTEYVSGTRPARPGSQGFRYRLPQFNIPPETRELLESKQLPEVISDGLTRESYGAFFSTLITMEELKLEVPGLAEKRPSLVIGDFVFAKHANGGPTDNTPAYQRCLVFNLVEALKGNVLKNIDSFKCAWEIECARTRYGDKVAVKVQHTHMTDTAATDYATVEFIVNTLHRLFPSFDYRY</sequence>
<organism evidence="3 4">
    <name type="scientific">Coptis chinensis</name>
    <dbReference type="NCBI Taxonomy" id="261450"/>
    <lineage>
        <taxon>Eukaryota</taxon>
        <taxon>Viridiplantae</taxon>
        <taxon>Streptophyta</taxon>
        <taxon>Embryophyta</taxon>
        <taxon>Tracheophyta</taxon>
        <taxon>Spermatophyta</taxon>
        <taxon>Magnoliopsida</taxon>
        <taxon>Ranunculales</taxon>
        <taxon>Ranunculaceae</taxon>
        <taxon>Coptidoideae</taxon>
        <taxon>Coptis</taxon>
    </lineage>
</organism>
<accession>A0A835IMW8</accession>
<feature type="domain" description="ABC1 atypical kinase-like" evidence="1">
    <location>
        <begin position="327"/>
        <end position="370"/>
    </location>
</feature>
<dbReference type="EMBL" id="JADFTS010000002">
    <property type="protein sequence ID" value="KAF9620209.1"/>
    <property type="molecule type" value="Genomic_DNA"/>
</dbReference>
<proteinExistence type="predicted"/>
<dbReference type="Pfam" id="PF03109">
    <property type="entry name" value="ABC1"/>
    <property type="match status" value="1"/>
</dbReference>
<protein>
    <submittedName>
        <fullName evidence="3">Uncharacterized protein</fullName>
    </submittedName>
</protein>
<evidence type="ECO:0000313" key="4">
    <source>
        <dbReference type="Proteomes" id="UP000631114"/>
    </source>
</evidence>
<dbReference type="AlphaFoldDB" id="A0A835IMW8"/>
<reference evidence="3 4" key="1">
    <citation type="submission" date="2020-10" db="EMBL/GenBank/DDBJ databases">
        <title>The Coptis chinensis genome and diversification of protoberbering-type alkaloids.</title>
        <authorList>
            <person name="Wang B."/>
            <person name="Shu S."/>
            <person name="Song C."/>
            <person name="Liu Y."/>
        </authorList>
    </citation>
    <scope>NUCLEOTIDE SEQUENCE [LARGE SCALE GENOMIC DNA]</scope>
    <source>
        <strain evidence="3">HL-2020</strain>
        <tissue evidence="3">Leaf</tissue>
    </source>
</reference>
<feature type="domain" description="Helicase MOV-10-like beta-barrel" evidence="2">
    <location>
        <begin position="258"/>
        <end position="295"/>
    </location>
</feature>
<evidence type="ECO:0000259" key="1">
    <source>
        <dbReference type="Pfam" id="PF03109"/>
    </source>
</evidence>
<comment type="caution">
    <text evidence="3">The sequence shown here is derived from an EMBL/GenBank/DDBJ whole genome shotgun (WGS) entry which is preliminary data.</text>
</comment>
<evidence type="ECO:0000313" key="3">
    <source>
        <dbReference type="EMBL" id="KAF9620209.1"/>
    </source>
</evidence>
<gene>
    <name evidence="3" type="ORF">IFM89_010944</name>
</gene>
<dbReference type="InterPro" id="IPR049080">
    <property type="entry name" value="MOV-10-like_beta-barrel"/>
</dbReference>